<dbReference type="CDD" id="cd05403">
    <property type="entry name" value="NT_KNTase_like"/>
    <property type="match status" value="1"/>
</dbReference>
<dbReference type="Proteomes" id="UP000554766">
    <property type="component" value="Unassembled WGS sequence"/>
</dbReference>
<organism evidence="2 3">
    <name type="scientific">Pyrobaculum arsenaticum</name>
    <dbReference type="NCBI Taxonomy" id="121277"/>
    <lineage>
        <taxon>Archaea</taxon>
        <taxon>Thermoproteota</taxon>
        <taxon>Thermoprotei</taxon>
        <taxon>Thermoproteales</taxon>
        <taxon>Thermoproteaceae</taxon>
        <taxon>Pyrobaculum</taxon>
    </lineage>
</organism>
<evidence type="ECO:0000313" key="3">
    <source>
        <dbReference type="Proteomes" id="UP000554766"/>
    </source>
</evidence>
<comment type="caution">
    <text evidence="2">The sequence shown here is derived from an EMBL/GenBank/DDBJ whole genome shotgun (WGS) entry which is preliminary data.</text>
</comment>
<dbReference type="OMA" id="PCFDFMI"/>
<sequence>MGVEVLKSFPWREYGVVFAVLFGSRARGRAFKGDWDIAVWLTDVEKDVDLLSGLAKFLKVREDNIDLVVLNDYEGLPCTLVIEILGKGVAVYYRDLGEYLDIKLKVLKPCFDFMIDAEKLNLLGVQISAVLGKWGQ</sequence>
<dbReference type="SUPFAM" id="SSF81301">
    <property type="entry name" value="Nucleotidyltransferase"/>
    <property type="match status" value="1"/>
</dbReference>
<evidence type="ECO:0000313" key="2">
    <source>
        <dbReference type="EMBL" id="NYR14548.1"/>
    </source>
</evidence>
<dbReference type="InterPro" id="IPR052930">
    <property type="entry name" value="TA_antitoxin_MntA"/>
</dbReference>
<keyword evidence="3" id="KW-1185">Reference proteome</keyword>
<reference evidence="2 3" key="1">
    <citation type="journal article" date="2020" name="Nat. Commun.">
        <title>The structures of two archaeal type IV pili illuminate evolutionary relationships.</title>
        <authorList>
            <person name="Wang F."/>
            <person name="Baquero D.P."/>
            <person name="Su Z."/>
            <person name="Beltran L.C."/>
            <person name="Prangishvili D."/>
            <person name="Krupovic M."/>
            <person name="Egelman E.H."/>
        </authorList>
    </citation>
    <scope>NUCLEOTIDE SEQUENCE [LARGE SCALE GENOMIC DNA]</scope>
    <source>
        <strain evidence="2 3">2GA</strain>
    </source>
</reference>
<accession>A0A7L4P614</accession>
<dbReference type="RefSeq" id="WP_011900430.1">
    <property type="nucleotide sequence ID" value="NZ_JAAVJF010000001.1"/>
</dbReference>
<dbReference type="InterPro" id="IPR043519">
    <property type="entry name" value="NT_sf"/>
</dbReference>
<feature type="domain" description="Polymerase beta nucleotidyltransferase" evidence="1">
    <location>
        <begin position="14"/>
        <end position="95"/>
    </location>
</feature>
<dbReference type="AlphaFoldDB" id="A0A7L4P614"/>
<protein>
    <submittedName>
        <fullName evidence="2">Nucleotidyltransferase domain-containing protein</fullName>
    </submittedName>
</protein>
<dbReference type="Gene3D" id="3.30.460.10">
    <property type="entry name" value="Beta Polymerase, domain 2"/>
    <property type="match status" value="1"/>
</dbReference>
<evidence type="ECO:0000259" key="1">
    <source>
        <dbReference type="Pfam" id="PF18765"/>
    </source>
</evidence>
<keyword evidence="2" id="KW-0808">Transferase</keyword>
<dbReference type="GO" id="GO:0016740">
    <property type="term" value="F:transferase activity"/>
    <property type="evidence" value="ECO:0007669"/>
    <property type="project" value="UniProtKB-KW"/>
</dbReference>
<proteinExistence type="predicted"/>
<dbReference type="InterPro" id="IPR041633">
    <property type="entry name" value="Polbeta"/>
</dbReference>
<dbReference type="PANTHER" id="PTHR43852">
    <property type="entry name" value="NUCLEOTIDYLTRANSFERASE"/>
    <property type="match status" value="1"/>
</dbReference>
<gene>
    <name evidence="2" type="ORF">HC235_00885</name>
</gene>
<dbReference type="GeneID" id="5056023"/>
<dbReference type="Pfam" id="PF18765">
    <property type="entry name" value="Polbeta"/>
    <property type="match status" value="1"/>
</dbReference>
<dbReference type="PANTHER" id="PTHR43852:SF3">
    <property type="entry name" value="NUCLEOTIDYLTRANSFERASE"/>
    <property type="match status" value="1"/>
</dbReference>
<name>A0A7L4P614_9CREN</name>
<dbReference type="EMBL" id="JAAVJF010000001">
    <property type="protein sequence ID" value="NYR14548.1"/>
    <property type="molecule type" value="Genomic_DNA"/>
</dbReference>